<dbReference type="SUPFAM" id="SSF56601">
    <property type="entry name" value="beta-lactamase/transpeptidase-like"/>
    <property type="match status" value="1"/>
</dbReference>
<evidence type="ECO:0000256" key="2">
    <source>
        <dbReference type="ARBA" id="ARBA00022645"/>
    </source>
</evidence>
<comment type="caution">
    <text evidence="6">The sequence shown here is derived from an EMBL/GenBank/DDBJ whole genome shotgun (WGS) entry which is preliminary data.</text>
</comment>
<keyword evidence="2" id="KW-0121">Carboxypeptidase</keyword>
<dbReference type="InterPro" id="IPR036138">
    <property type="entry name" value="PBP_dimer_sf"/>
</dbReference>
<dbReference type="GO" id="GO:0071555">
    <property type="term" value="P:cell wall organization"/>
    <property type="evidence" value="ECO:0007669"/>
    <property type="project" value="TreeGrafter"/>
</dbReference>
<dbReference type="SMART" id="SM00740">
    <property type="entry name" value="PASTA"/>
    <property type="match status" value="1"/>
</dbReference>
<dbReference type="Pfam" id="PF00905">
    <property type="entry name" value="Transpeptidase"/>
    <property type="match status" value="1"/>
</dbReference>
<dbReference type="Gene3D" id="3.30.10.20">
    <property type="match status" value="1"/>
</dbReference>
<keyword evidence="6" id="KW-0132">Cell division</keyword>
<feature type="transmembrane region" description="Helical" evidence="4">
    <location>
        <begin position="12"/>
        <end position="31"/>
    </location>
</feature>
<dbReference type="InterPro" id="IPR005311">
    <property type="entry name" value="PBP_dimer"/>
</dbReference>
<protein>
    <submittedName>
        <fullName evidence="6">Cell division protein FtsI (Penicillin-binding protein 3)</fullName>
    </submittedName>
</protein>
<evidence type="ECO:0000259" key="5">
    <source>
        <dbReference type="PROSITE" id="PS51178"/>
    </source>
</evidence>
<dbReference type="EMBL" id="PVEO01000001">
    <property type="protein sequence ID" value="PQV51185.1"/>
    <property type="molecule type" value="Genomic_DNA"/>
</dbReference>
<reference evidence="6 7" key="1">
    <citation type="submission" date="2018-02" db="EMBL/GenBank/DDBJ databases">
        <title>Genomic Encyclopedia of Archaeal and Bacterial Type Strains, Phase II (KMG-II): from individual species to whole genera.</title>
        <authorList>
            <person name="Goeker M."/>
        </authorList>
    </citation>
    <scope>NUCLEOTIDE SEQUENCE [LARGE SCALE GENOMIC DNA]</scope>
    <source>
        <strain evidence="6 7">DSM 21165</strain>
    </source>
</reference>
<feature type="domain" description="PASTA" evidence="5">
    <location>
        <begin position="611"/>
        <end position="669"/>
    </location>
</feature>
<dbReference type="PROSITE" id="PS51178">
    <property type="entry name" value="PASTA"/>
    <property type="match status" value="1"/>
</dbReference>
<dbReference type="InterPro" id="IPR001460">
    <property type="entry name" value="PCN-bd_Tpept"/>
</dbReference>
<dbReference type="Gene3D" id="3.40.710.10">
    <property type="entry name" value="DD-peptidase/beta-lactamase superfamily"/>
    <property type="match status" value="1"/>
</dbReference>
<sequence>MAVSEKNILNRLYFIAGCMFIFGIAVMVKLANIQFVQGDEYRAKASERIVKDFVIPANRGNVYSVNGNLLATSIPKYDIRFDALTPTSSIFEENLKTLCDSLAKFPGRKTSSQYQRLIRKARANKNRYLLLAKNLGYLEYMRMRTFPMLKLSPFKGGLIVEQKTKREHPMGGIAQRTIGYERIDEEGNVTRPGLDGAFGVKYLRGTDGKHAKQQIGKNQWKPIVDYNKIEPKDGLDVYTTIDVNIQDIAHHALLKQLEYYEAEHGCVVVMEVETGEIRAISNLGRTEKGTYYERLNYAVGESHEPGSTFKVMALMAALEDKVVDTATIVDTKKGVKTFYRRKIYDSHHGGYGEISVAKALEVSSNIGLATIIDENYADNPERFLKYIDKWSLNKTLNLPIIGEGKPVIPKPGDKLWSKNALPSMAYGYNLRLTPLQTLTFYNAIANNGVMVKPRFLKSVREFEDVVEAFDKEVIKSKICSDKTLGEIQEILKNVVERGTGKRLYSPHFSMAGKTGTAQTEYWMEDWKENKRYVSSFAGYFPVENPKYSCIVVIHKPSTQKGYYGADVSGPVFKSIAQKIFTDTPLIDEIESLEVQHASVKKQFESYYNTAQTYRTIMPNVVGLPAMDAIALLENMGLKVSFKGSGVVKKQSVAKGQKVKKNQNVVLEIS</sequence>
<name>A0A362X2V2_9FLAO</name>
<dbReference type="PANTHER" id="PTHR30627:SF1">
    <property type="entry name" value="PEPTIDOGLYCAN D,D-TRANSPEPTIDASE FTSI"/>
    <property type="match status" value="1"/>
</dbReference>
<proteinExistence type="predicted"/>
<keyword evidence="6" id="KW-0131">Cell cycle</keyword>
<dbReference type="GO" id="GO:0008658">
    <property type="term" value="F:penicillin binding"/>
    <property type="evidence" value="ECO:0007669"/>
    <property type="project" value="InterPro"/>
</dbReference>
<keyword evidence="4" id="KW-0812">Transmembrane</keyword>
<keyword evidence="3 4" id="KW-0472">Membrane</keyword>
<dbReference type="InterPro" id="IPR050515">
    <property type="entry name" value="Beta-lactam/transpept"/>
</dbReference>
<evidence type="ECO:0000313" key="7">
    <source>
        <dbReference type="Proteomes" id="UP000251545"/>
    </source>
</evidence>
<keyword evidence="2" id="KW-0645">Protease</keyword>
<dbReference type="Pfam" id="PF03793">
    <property type="entry name" value="PASTA"/>
    <property type="match status" value="1"/>
</dbReference>
<gene>
    <name evidence="6" type="ORF">CLV33_101106</name>
</gene>
<dbReference type="Gene3D" id="3.90.1310.10">
    <property type="entry name" value="Penicillin-binding protein 2a (Domain 2)"/>
    <property type="match status" value="1"/>
</dbReference>
<dbReference type="CDD" id="cd06575">
    <property type="entry name" value="PASTA_Pbp2x-like_2"/>
    <property type="match status" value="1"/>
</dbReference>
<dbReference type="InterPro" id="IPR005543">
    <property type="entry name" value="PASTA_dom"/>
</dbReference>
<dbReference type="Proteomes" id="UP000251545">
    <property type="component" value="Unassembled WGS sequence"/>
</dbReference>
<dbReference type="SUPFAM" id="SSF54184">
    <property type="entry name" value="Penicillin-binding protein 2x (pbp-2x), c-terminal domain"/>
    <property type="match status" value="1"/>
</dbReference>
<dbReference type="PANTHER" id="PTHR30627">
    <property type="entry name" value="PEPTIDOGLYCAN D,D-TRANSPEPTIDASE"/>
    <property type="match status" value="1"/>
</dbReference>
<dbReference type="Pfam" id="PF03717">
    <property type="entry name" value="PBP_dimer"/>
    <property type="match status" value="1"/>
</dbReference>
<keyword evidence="2" id="KW-0378">Hydrolase</keyword>
<dbReference type="Gene3D" id="3.30.450.330">
    <property type="match status" value="1"/>
</dbReference>
<comment type="subcellular location">
    <subcellularLocation>
        <location evidence="1">Membrane</location>
    </subcellularLocation>
</comment>
<accession>A0A362X2V2</accession>
<dbReference type="InterPro" id="IPR012338">
    <property type="entry name" value="Beta-lactam/transpept-like"/>
</dbReference>
<dbReference type="GO" id="GO:0005886">
    <property type="term" value="C:plasma membrane"/>
    <property type="evidence" value="ECO:0007669"/>
    <property type="project" value="TreeGrafter"/>
</dbReference>
<dbReference type="SUPFAM" id="SSF56519">
    <property type="entry name" value="Penicillin binding protein dimerisation domain"/>
    <property type="match status" value="1"/>
</dbReference>
<organism evidence="6 7">
    <name type="scientific">Jejuia pallidilutea</name>
    <dbReference type="NCBI Taxonomy" id="504487"/>
    <lineage>
        <taxon>Bacteria</taxon>
        <taxon>Pseudomonadati</taxon>
        <taxon>Bacteroidota</taxon>
        <taxon>Flavobacteriia</taxon>
        <taxon>Flavobacteriales</taxon>
        <taxon>Flavobacteriaceae</taxon>
        <taxon>Jejuia</taxon>
    </lineage>
</organism>
<dbReference type="GO" id="GO:0004180">
    <property type="term" value="F:carboxypeptidase activity"/>
    <property type="evidence" value="ECO:0007669"/>
    <property type="project" value="UniProtKB-KW"/>
</dbReference>
<dbReference type="AlphaFoldDB" id="A0A362X2V2"/>
<evidence type="ECO:0000313" key="6">
    <source>
        <dbReference type="EMBL" id="PQV51185.1"/>
    </source>
</evidence>
<evidence type="ECO:0000256" key="1">
    <source>
        <dbReference type="ARBA" id="ARBA00004370"/>
    </source>
</evidence>
<keyword evidence="4" id="KW-1133">Transmembrane helix</keyword>
<dbReference type="GO" id="GO:0051301">
    <property type="term" value="P:cell division"/>
    <property type="evidence" value="ECO:0007669"/>
    <property type="project" value="UniProtKB-KW"/>
</dbReference>
<evidence type="ECO:0000256" key="4">
    <source>
        <dbReference type="SAM" id="Phobius"/>
    </source>
</evidence>
<evidence type="ECO:0000256" key="3">
    <source>
        <dbReference type="ARBA" id="ARBA00023136"/>
    </source>
</evidence>